<protein>
    <recommendedName>
        <fullName evidence="2">J domain-containing protein</fullName>
    </recommendedName>
</protein>
<feature type="domain" description="J" evidence="2">
    <location>
        <begin position="8"/>
        <end position="73"/>
    </location>
</feature>
<organism evidence="3 4">
    <name type="scientific">Apiospora marii</name>
    <dbReference type="NCBI Taxonomy" id="335849"/>
    <lineage>
        <taxon>Eukaryota</taxon>
        <taxon>Fungi</taxon>
        <taxon>Dikarya</taxon>
        <taxon>Ascomycota</taxon>
        <taxon>Pezizomycotina</taxon>
        <taxon>Sordariomycetes</taxon>
        <taxon>Xylariomycetidae</taxon>
        <taxon>Amphisphaeriales</taxon>
        <taxon>Apiosporaceae</taxon>
        <taxon>Apiospora</taxon>
    </lineage>
</organism>
<dbReference type="InterPro" id="IPR001623">
    <property type="entry name" value="DnaJ_domain"/>
</dbReference>
<evidence type="ECO:0000256" key="1">
    <source>
        <dbReference type="SAM" id="MobiDB-lite"/>
    </source>
</evidence>
<evidence type="ECO:0000313" key="3">
    <source>
        <dbReference type="EMBL" id="KAK8009375.1"/>
    </source>
</evidence>
<dbReference type="InterPro" id="IPR018253">
    <property type="entry name" value="DnaJ_domain_CS"/>
</dbReference>
<dbReference type="InterPro" id="IPR050817">
    <property type="entry name" value="DjlA_DnaK_co-chaperone"/>
</dbReference>
<dbReference type="Pfam" id="PF00226">
    <property type="entry name" value="DnaJ"/>
    <property type="match status" value="1"/>
</dbReference>
<feature type="compositionally biased region" description="Basic and acidic residues" evidence="1">
    <location>
        <begin position="186"/>
        <end position="195"/>
    </location>
</feature>
<evidence type="ECO:0000259" key="2">
    <source>
        <dbReference type="PROSITE" id="PS50076"/>
    </source>
</evidence>
<sequence>MAPEPTFDYYAELGIPETASALEIRTAYRQLALVRHPDRNPNDPTATASFQRIQEAYETLADANTKAIYDNARARAHHQTSPFDAGGAAAEDFSSFSYGQYTFTTFPTFGARPSHYFAREAYNRRREAFWRAQNEQFEQRMRAAEAERAAAEAQAEQDRIAAERRAQRERSEEERREAAARQAAAAKEKAEAEERRRAERREAIAREAADEALAREEGARIERAEQEARWTVFKAVTDVDKRSACLHSQYDGWFREVSQRKAKCEACGVKRSMSNFGCPYCGLLVCPKCRSELAEQKRDMEKNN</sequence>
<feature type="compositionally biased region" description="Basic and acidic residues" evidence="1">
    <location>
        <begin position="142"/>
        <end position="179"/>
    </location>
</feature>
<dbReference type="SUPFAM" id="SSF46565">
    <property type="entry name" value="Chaperone J-domain"/>
    <property type="match status" value="1"/>
</dbReference>
<reference evidence="3 4" key="1">
    <citation type="submission" date="2023-01" db="EMBL/GenBank/DDBJ databases">
        <title>Analysis of 21 Apiospora genomes using comparative genomics revels a genus with tremendous synthesis potential of carbohydrate active enzymes and secondary metabolites.</title>
        <authorList>
            <person name="Sorensen T."/>
        </authorList>
    </citation>
    <scope>NUCLEOTIDE SEQUENCE [LARGE SCALE GENOMIC DNA]</scope>
    <source>
        <strain evidence="3 4">CBS 20057</strain>
    </source>
</reference>
<dbReference type="PROSITE" id="PS00636">
    <property type="entry name" value="DNAJ_1"/>
    <property type="match status" value="1"/>
</dbReference>
<keyword evidence="4" id="KW-1185">Reference proteome</keyword>
<dbReference type="PANTHER" id="PTHR24074">
    <property type="entry name" value="CO-CHAPERONE PROTEIN DJLA"/>
    <property type="match status" value="1"/>
</dbReference>
<dbReference type="Gene3D" id="1.10.287.110">
    <property type="entry name" value="DnaJ domain"/>
    <property type="match status" value="1"/>
</dbReference>
<feature type="region of interest" description="Disordered" evidence="1">
    <location>
        <begin position="142"/>
        <end position="195"/>
    </location>
</feature>
<gene>
    <name evidence="3" type="ORF">PG991_011926</name>
</gene>
<dbReference type="Proteomes" id="UP001396898">
    <property type="component" value="Unassembled WGS sequence"/>
</dbReference>
<dbReference type="SMART" id="SM00271">
    <property type="entry name" value="DnaJ"/>
    <property type="match status" value="1"/>
</dbReference>
<dbReference type="PRINTS" id="PR00625">
    <property type="entry name" value="JDOMAIN"/>
</dbReference>
<dbReference type="InterPro" id="IPR036869">
    <property type="entry name" value="J_dom_sf"/>
</dbReference>
<proteinExistence type="predicted"/>
<dbReference type="PROSITE" id="PS50076">
    <property type="entry name" value="DNAJ_2"/>
    <property type="match status" value="1"/>
</dbReference>
<dbReference type="EMBL" id="JAQQWI010000016">
    <property type="protein sequence ID" value="KAK8009375.1"/>
    <property type="molecule type" value="Genomic_DNA"/>
</dbReference>
<evidence type="ECO:0000313" key="4">
    <source>
        <dbReference type="Proteomes" id="UP001396898"/>
    </source>
</evidence>
<comment type="caution">
    <text evidence="3">The sequence shown here is derived from an EMBL/GenBank/DDBJ whole genome shotgun (WGS) entry which is preliminary data.</text>
</comment>
<name>A0ABR1RFV5_9PEZI</name>
<dbReference type="CDD" id="cd06257">
    <property type="entry name" value="DnaJ"/>
    <property type="match status" value="1"/>
</dbReference>
<accession>A0ABR1RFV5</accession>